<feature type="region of interest" description="Disordered" evidence="9">
    <location>
        <begin position="396"/>
        <end position="422"/>
    </location>
</feature>
<gene>
    <name evidence="11" type="ORF">BRENAR_LOCUS2258</name>
</gene>
<dbReference type="STRING" id="13370.A0A448YKQ2"/>
<dbReference type="FunCoup" id="A0A448YKQ2">
    <property type="interactions" value="54"/>
</dbReference>
<evidence type="ECO:0000256" key="3">
    <source>
        <dbReference type="ARBA" id="ARBA00022692"/>
    </source>
</evidence>
<keyword evidence="5" id="KW-0813">Transport</keyword>
<dbReference type="InterPro" id="IPR007568">
    <property type="entry name" value="RTA1"/>
</dbReference>
<feature type="transmembrane region" description="Helical" evidence="10">
    <location>
        <begin position="343"/>
        <end position="368"/>
    </location>
</feature>
<evidence type="ECO:0000256" key="8">
    <source>
        <dbReference type="ARBA" id="ARBA00041117"/>
    </source>
</evidence>
<evidence type="ECO:0000313" key="11">
    <source>
        <dbReference type="EMBL" id="VEU21525.1"/>
    </source>
</evidence>
<keyword evidence="3 10" id="KW-0812">Transmembrane</keyword>
<evidence type="ECO:0000256" key="6">
    <source>
        <dbReference type="ARBA" id="ARBA00023136"/>
    </source>
</evidence>
<keyword evidence="6 10" id="KW-0472">Membrane</keyword>
<evidence type="ECO:0000256" key="1">
    <source>
        <dbReference type="ARBA" id="ARBA00004651"/>
    </source>
</evidence>
<dbReference type="PANTHER" id="PTHR31465:SF9">
    <property type="entry name" value="SPHINGOID LONG-CHAIN BASE TRANSPORTER RSB1"/>
    <property type="match status" value="1"/>
</dbReference>
<evidence type="ECO:0000313" key="12">
    <source>
        <dbReference type="Proteomes" id="UP000290900"/>
    </source>
</evidence>
<dbReference type="GO" id="GO:0000324">
    <property type="term" value="C:fungal-type vacuole"/>
    <property type="evidence" value="ECO:0007669"/>
    <property type="project" value="TreeGrafter"/>
</dbReference>
<evidence type="ECO:0000256" key="10">
    <source>
        <dbReference type="SAM" id="Phobius"/>
    </source>
</evidence>
<feature type="transmembrane region" description="Helical" evidence="10">
    <location>
        <begin position="214"/>
        <end position="237"/>
    </location>
</feature>
<evidence type="ECO:0000256" key="7">
    <source>
        <dbReference type="ARBA" id="ARBA00037472"/>
    </source>
</evidence>
<dbReference type="GO" id="GO:0006869">
    <property type="term" value="P:lipid transport"/>
    <property type="evidence" value="ECO:0007669"/>
    <property type="project" value="UniProtKB-KW"/>
</dbReference>
<dbReference type="Proteomes" id="UP000290900">
    <property type="component" value="Unassembled WGS sequence"/>
</dbReference>
<accession>A0A448YKQ2</accession>
<reference evidence="11 12" key="1">
    <citation type="submission" date="2018-12" db="EMBL/GenBank/DDBJ databases">
        <authorList>
            <person name="Tiukova I."/>
            <person name="Dainat J."/>
        </authorList>
    </citation>
    <scope>NUCLEOTIDE SEQUENCE [LARGE SCALE GENOMIC DNA]</scope>
</reference>
<dbReference type="OrthoDB" id="3358017at2759"/>
<dbReference type="AlphaFoldDB" id="A0A448YKQ2"/>
<proteinExistence type="inferred from homology"/>
<evidence type="ECO:0000256" key="2">
    <source>
        <dbReference type="ARBA" id="ARBA00009969"/>
    </source>
</evidence>
<dbReference type="EMBL" id="CAACVR010000012">
    <property type="protein sequence ID" value="VEU21525.1"/>
    <property type="molecule type" value="Genomic_DNA"/>
</dbReference>
<evidence type="ECO:0000256" key="9">
    <source>
        <dbReference type="SAM" id="MobiDB-lite"/>
    </source>
</evidence>
<dbReference type="PANTHER" id="PTHR31465">
    <property type="entry name" value="PROTEIN RTA1-RELATED"/>
    <property type="match status" value="1"/>
</dbReference>
<feature type="transmembrane region" description="Helical" evidence="10">
    <location>
        <begin position="140"/>
        <end position="160"/>
    </location>
</feature>
<comment type="subcellular location">
    <subcellularLocation>
        <location evidence="1">Cell membrane</location>
        <topology evidence="1">Multi-pass membrane protein</topology>
    </subcellularLocation>
</comment>
<feature type="transmembrane region" description="Helical" evidence="10">
    <location>
        <begin position="113"/>
        <end position="133"/>
    </location>
</feature>
<feature type="transmembrane region" description="Helical" evidence="10">
    <location>
        <begin position="257"/>
        <end position="280"/>
    </location>
</feature>
<keyword evidence="12" id="KW-1185">Reference proteome</keyword>
<organism evidence="11 12">
    <name type="scientific">Brettanomyces naardenensis</name>
    <name type="common">Yeast</name>
    <dbReference type="NCBI Taxonomy" id="13370"/>
    <lineage>
        <taxon>Eukaryota</taxon>
        <taxon>Fungi</taxon>
        <taxon>Dikarya</taxon>
        <taxon>Ascomycota</taxon>
        <taxon>Saccharomycotina</taxon>
        <taxon>Pichiomycetes</taxon>
        <taxon>Pichiales</taxon>
        <taxon>Pichiaceae</taxon>
        <taxon>Brettanomyces</taxon>
    </lineage>
</organism>
<evidence type="ECO:0000256" key="5">
    <source>
        <dbReference type="ARBA" id="ARBA00023055"/>
    </source>
</evidence>
<keyword evidence="5" id="KW-0445">Lipid transport</keyword>
<comment type="similarity">
    <text evidence="2">Belongs to the lipid-translocating exporter (LTE) (TC 9.A.26.1) family.</text>
</comment>
<dbReference type="InParanoid" id="A0A448YKQ2"/>
<feature type="transmembrane region" description="Helical" evidence="10">
    <location>
        <begin position="301"/>
        <end position="323"/>
    </location>
</feature>
<keyword evidence="4 10" id="KW-1133">Transmembrane helix</keyword>
<dbReference type="GO" id="GO:0005886">
    <property type="term" value="C:plasma membrane"/>
    <property type="evidence" value="ECO:0007669"/>
    <property type="project" value="UniProtKB-SubCell"/>
</dbReference>
<dbReference type="Pfam" id="PF04479">
    <property type="entry name" value="RTA1"/>
    <property type="match status" value="1"/>
</dbReference>
<feature type="transmembrane region" description="Helical" evidence="10">
    <location>
        <begin position="172"/>
        <end position="193"/>
    </location>
</feature>
<sequence>MDFSSVPITVPVETAVTVPLATITSVFASAASHLSSLQEVVATETDTGAYASIMVRERELEASMAYYSLLGVQATATDPSVRQALATQAAEASAVMRELFKNDSFYQGNTPSLGGNLALTIIFALFLLFQIVLGVFYRQWWFLNCYAAGLILEVLGYAGRVWSHHDMTSFDAYVMQLVCITLAPCFLMAAIYFTMAQLTVIMGQAFSILKPMQYSLIFIICDFVSIVLQAGGGAMASAELSNHHSTRGGSNFMVVGLAFQVVSMGFFQILWYIFCYRCFVNYKRYGDSAFETRYAGIRKRLMFPPFFGALSVAVILIFIRSIYRLTEMAEGFSGSLANTELYFMTLEALMVSLATLLVTVVHPGIAYGREIEIIIDKRLKSSFSWKKEHYRDARKNMDLDREQDASTVSELEPYPGDPKDADIRADRDVAFPLKGRISRELTRERDNSQ</sequence>
<comment type="function">
    <text evidence="7">Catalyzes the ATP-dependent translocation of sphingoid long-chain bases (LCBs) from the cytoplasmic site toward the extracytoplasmic side of the membrane (flip-flop). Involved in the establishment of the functional lipid asymmetry of the plasma membrane. Regulates intracellular levels of LCBs, sphingolipid precursors that are growth inhibitory at increased levels.</text>
</comment>
<name>A0A448YKQ2_BRENA</name>
<evidence type="ECO:0000256" key="4">
    <source>
        <dbReference type="ARBA" id="ARBA00022989"/>
    </source>
</evidence>
<protein>
    <recommendedName>
        <fullName evidence="8">Sphingoid long-chain base transporter RSB1</fullName>
    </recommendedName>
</protein>